<dbReference type="SFLD" id="SFLDG01202">
    <property type="entry name" value="SUF2.2"/>
    <property type="match status" value="1"/>
</dbReference>
<feature type="domain" description="GST N-terminal" evidence="1">
    <location>
        <begin position="32"/>
        <end position="114"/>
    </location>
</feature>
<feature type="domain" description="GST N-terminal" evidence="1">
    <location>
        <begin position="150"/>
        <end position="250"/>
    </location>
</feature>
<name>A0ABS0APC8_9GAMM</name>
<dbReference type="InterPro" id="IPR004045">
    <property type="entry name" value="Glutathione_S-Trfase_N"/>
</dbReference>
<dbReference type="PANTHER" id="PTHR45288">
    <property type="entry name" value="THIOREDOXIN FAMILY PROTEIN"/>
    <property type="match status" value="1"/>
</dbReference>
<evidence type="ECO:0000259" key="1">
    <source>
        <dbReference type="PROSITE" id="PS50404"/>
    </source>
</evidence>
<reference evidence="2 3" key="1">
    <citation type="submission" date="2012-09" db="EMBL/GenBank/DDBJ databases">
        <title>Genome Sequence of alkane-degrading Bacterium Alcanivorax sp. 521-1.</title>
        <authorList>
            <person name="Lai Q."/>
            <person name="Shao Z."/>
        </authorList>
    </citation>
    <scope>NUCLEOTIDE SEQUENCE [LARGE SCALE GENOMIC DNA]</scope>
    <source>
        <strain evidence="2 3">521-1</strain>
    </source>
</reference>
<dbReference type="InterPro" id="IPR040079">
    <property type="entry name" value="Glutathione_S-Trfase"/>
</dbReference>
<dbReference type="RefSeq" id="WP_194864585.1">
    <property type="nucleotide sequence ID" value="NZ_ARXX01000015.1"/>
</dbReference>
<dbReference type="InterPro" id="IPR036249">
    <property type="entry name" value="Thioredoxin-like_sf"/>
</dbReference>
<dbReference type="PROSITE" id="PS50404">
    <property type="entry name" value="GST_NTER"/>
    <property type="match status" value="2"/>
</dbReference>
<dbReference type="CDD" id="cd03041">
    <property type="entry name" value="GST_N_2GST_N"/>
    <property type="match status" value="1"/>
</dbReference>
<dbReference type="Gene3D" id="3.40.30.10">
    <property type="entry name" value="Glutaredoxin"/>
    <property type="match status" value="2"/>
</dbReference>
<organism evidence="2 3">
    <name type="scientific">Alloalcanivorax profundimaris</name>
    <dbReference type="NCBI Taxonomy" id="2735259"/>
    <lineage>
        <taxon>Bacteria</taxon>
        <taxon>Pseudomonadati</taxon>
        <taxon>Pseudomonadota</taxon>
        <taxon>Gammaproteobacteria</taxon>
        <taxon>Oceanospirillales</taxon>
        <taxon>Alcanivoracaceae</taxon>
        <taxon>Alloalcanivorax</taxon>
    </lineage>
</organism>
<evidence type="ECO:0000313" key="2">
    <source>
        <dbReference type="EMBL" id="MBF5055997.1"/>
    </source>
</evidence>
<dbReference type="PROSITE" id="PS00195">
    <property type="entry name" value="GLUTAREDOXIN_1"/>
    <property type="match status" value="1"/>
</dbReference>
<dbReference type="PANTHER" id="PTHR45288:SF2">
    <property type="entry name" value="THIOREDOXIN FAMILY PROTEIN"/>
    <property type="match status" value="1"/>
</dbReference>
<dbReference type="Proteomes" id="UP000662703">
    <property type="component" value="Unassembled WGS sequence"/>
</dbReference>
<sequence>MHSLDVARSLASTLAQQGRGIATRGAARQPAEPLELYDMEGCPFCRLVREALTDLDLDVLTYPCPKGGDRYRPLVEKLGGKQLFPYLMDPNTGVAMYESADIIDYLYREYGGRPAPGGWRLRARTAASLAASVPRAGHGLRARDAAVPELPLILYSFEGSPFARLVRERLCEMQIPYLVRQCGRDQWQDWVLPPVRNALEMEYLPTQRHRQELMARAGRVAVPYLIDPNNGEELFESERILDYLDQHYGR</sequence>
<dbReference type="EMBL" id="ARXX01000015">
    <property type="protein sequence ID" value="MBF5055997.1"/>
    <property type="molecule type" value="Genomic_DNA"/>
</dbReference>
<dbReference type="InterPro" id="IPR011767">
    <property type="entry name" value="GLR_AS"/>
</dbReference>
<keyword evidence="3" id="KW-1185">Reference proteome</keyword>
<evidence type="ECO:0000313" key="3">
    <source>
        <dbReference type="Proteomes" id="UP000662703"/>
    </source>
</evidence>
<accession>A0ABS0APC8</accession>
<dbReference type="SUPFAM" id="SSF52833">
    <property type="entry name" value="Thioredoxin-like"/>
    <property type="match status" value="2"/>
</dbReference>
<comment type="caution">
    <text evidence="2">The sequence shown here is derived from an EMBL/GenBank/DDBJ whole genome shotgun (WGS) entry which is preliminary data.</text>
</comment>
<gene>
    <name evidence="2" type="ORF">Y5W_01291</name>
</gene>
<dbReference type="Pfam" id="PF13417">
    <property type="entry name" value="GST_N_3"/>
    <property type="match status" value="2"/>
</dbReference>
<protein>
    <recommendedName>
        <fullName evidence="1">GST N-terminal domain-containing protein</fullName>
    </recommendedName>
</protein>
<dbReference type="SFLD" id="SFLDG01181">
    <property type="entry name" value="SUF2"/>
    <property type="match status" value="1"/>
</dbReference>
<dbReference type="SFLD" id="SFLDS00019">
    <property type="entry name" value="Glutathione_Transferase_(cytos"/>
    <property type="match status" value="1"/>
</dbReference>
<proteinExistence type="predicted"/>